<reference evidence="1" key="2">
    <citation type="journal article" date="2015" name="Data Brief">
        <title>Shoot transcriptome of the giant reed, Arundo donax.</title>
        <authorList>
            <person name="Barrero R.A."/>
            <person name="Guerrero F.D."/>
            <person name="Moolhuijzen P."/>
            <person name="Goolsby J.A."/>
            <person name="Tidwell J."/>
            <person name="Bellgard S.E."/>
            <person name="Bellgard M.I."/>
        </authorList>
    </citation>
    <scope>NUCLEOTIDE SEQUENCE</scope>
    <source>
        <tissue evidence="1">Shoot tissue taken approximately 20 cm above the soil surface</tissue>
    </source>
</reference>
<sequence>MLIYVGNCCTMPCISFWGVLVQAFFIL</sequence>
<dbReference type="AlphaFoldDB" id="A0A0A9HF98"/>
<accession>A0A0A9HF98</accession>
<protein>
    <submittedName>
        <fullName evidence="1">Uncharacterized protein</fullName>
    </submittedName>
</protein>
<proteinExistence type="predicted"/>
<name>A0A0A9HF98_ARUDO</name>
<evidence type="ECO:0000313" key="1">
    <source>
        <dbReference type="EMBL" id="JAE35855.1"/>
    </source>
</evidence>
<dbReference type="EMBL" id="GBRH01162041">
    <property type="protein sequence ID" value="JAE35855.1"/>
    <property type="molecule type" value="Transcribed_RNA"/>
</dbReference>
<reference evidence="1" key="1">
    <citation type="submission" date="2014-09" db="EMBL/GenBank/DDBJ databases">
        <authorList>
            <person name="Magalhaes I.L.F."/>
            <person name="Oliveira U."/>
            <person name="Santos F.R."/>
            <person name="Vidigal T.H.D.A."/>
            <person name="Brescovit A.D."/>
            <person name="Santos A.J."/>
        </authorList>
    </citation>
    <scope>NUCLEOTIDE SEQUENCE</scope>
    <source>
        <tissue evidence="1">Shoot tissue taken approximately 20 cm above the soil surface</tissue>
    </source>
</reference>
<organism evidence="1">
    <name type="scientific">Arundo donax</name>
    <name type="common">Giant reed</name>
    <name type="synonym">Donax arundinaceus</name>
    <dbReference type="NCBI Taxonomy" id="35708"/>
    <lineage>
        <taxon>Eukaryota</taxon>
        <taxon>Viridiplantae</taxon>
        <taxon>Streptophyta</taxon>
        <taxon>Embryophyta</taxon>
        <taxon>Tracheophyta</taxon>
        <taxon>Spermatophyta</taxon>
        <taxon>Magnoliopsida</taxon>
        <taxon>Liliopsida</taxon>
        <taxon>Poales</taxon>
        <taxon>Poaceae</taxon>
        <taxon>PACMAD clade</taxon>
        <taxon>Arundinoideae</taxon>
        <taxon>Arundineae</taxon>
        <taxon>Arundo</taxon>
    </lineage>
</organism>